<dbReference type="SUPFAM" id="SSF102114">
    <property type="entry name" value="Radical SAM enzymes"/>
    <property type="match status" value="1"/>
</dbReference>
<dbReference type="AlphaFoldDB" id="A0A0F9CQI0"/>
<dbReference type="InterPro" id="IPR023867">
    <property type="entry name" value="Sulphatase_maturase_rSAM"/>
</dbReference>
<dbReference type="CDD" id="cd01335">
    <property type="entry name" value="Radical_SAM"/>
    <property type="match status" value="1"/>
</dbReference>
<feature type="region of interest" description="Disordered" evidence="1">
    <location>
        <begin position="370"/>
        <end position="409"/>
    </location>
</feature>
<evidence type="ECO:0000313" key="2">
    <source>
        <dbReference type="EMBL" id="KKL51633.1"/>
    </source>
</evidence>
<dbReference type="EMBL" id="LAZR01032178">
    <property type="protein sequence ID" value="KKL51633.1"/>
    <property type="molecule type" value="Genomic_DNA"/>
</dbReference>
<dbReference type="Gene3D" id="3.20.20.70">
    <property type="entry name" value="Aldolase class I"/>
    <property type="match status" value="1"/>
</dbReference>
<comment type="caution">
    <text evidence="2">The sequence shown here is derived from an EMBL/GenBank/DDBJ whole genome shotgun (WGS) entry which is preliminary data.</text>
</comment>
<organism evidence="2">
    <name type="scientific">marine sediment metagenome</name>
    <dbReference type="NCBI Taxonomy" id="412755"/>
    <lineage>
        <taxon>unclassified sequences</taxon>
        <taxon>metagenomes</taxon>
        <taxon>ecological metagenomes</taxon>
    </lineage>
</organism>
<feature type="compositionally biased region" description="Basic and acidic residues" evidence="1">
    <location>
        <begin position="375"/>
        <end position="409"/>
    </location>
</feature>
<protein>
    <recommendedName>
        <fullName evidence="3">Radical SAM core domain-containing protein</fullName>
    </recommendedName>
</protein>
<reference evidence="2" key="1">
    <citation type="journal article" date="2015" name="Nature">
        <title>Complex archaea that bridge the gap between prokaryotes and eukaryotes.</title>
        <authorList>
            <person name="Spang A."/>
            <person name="Saw J.H."/>
            <person name="Jorgensen S.L."/>
            <person name="Zaremba-Niedzwiedzka K."/>
            <person name="Martijn J."/>
            <person name="Lind A.E."/>
            <person name="van Eijk R."/>
            <person name="Schleper C."/>
            <person name="Guy L."/>
            <person name="Ettema T.J."/>
        </authorList>
    </citation>
    <scope>NUCLEOTIDE SEQUENCE</scope>
</reference>
<name>A0A0F9CQI0_9ZZZZ</name>
<gene>
    <name evidence="2" type="ORF">LCGC14_2293540</name>
</gene>
<evidence type="ECO:0008006" key="3">
    <source>
        <dbReference type="Google" id="ProtNLM"/>
    </source>
</evidence>
<evidence type="ECO:0000256" key="1">
    <source>
        <dbReference type="SAM" id="MobiDB-lite"/>
    </source>
</evidence>
<dbReference type="InterPro" id="IPR013785">
    <property type="entry name" value="Aldolase_TIM"/>
</dbReference>
<dbReference type="GO" id="GO:0016491">
    <property type="term" value="F:oxidoreductase activity"/>
    <property type="evidence" value="ECO:0007669"/>
    <property type="project" value="InterPro"/>
</dbReference>
<proteinExistence type="predicted"/>
<sequence length="409" mass="45903">MCYQTPIRDAGNQANDDYDMEAMKRALAEENYQFTIGGGEPLMTPIDDLEELWRWGHERYGQNAVQTSATTVTERHFELFQRYNVSVGISLEGPGELNDIRWAGSLKRTREASRSAEAVLHRLLEERHSVSLITTLNRANAAPDRLPRLLNWYRDLDSRGLRHVNLHLMEIETEQIRDEWALSEEENAGALLACAELQAELEHLRFQPITDMVQLLLGDDRETSCIWNACDPMTTRAVHGVNGQGDRINCSRTNKAGVDVQKADQELLVRPLALYHTPQEHGGCQNCRFWFACKGSCPGESIHGDSRLKTEHCGTLQRVFGELETRLASLGFRPVSLDENRRKMVEARLLEAFAQGVPLRVHAALNGGAPAAAAKHGDTQHGDRDHQDHGDSEKPVLTHGDHTDQTLVP</sequence>
<dbReference type="PANTHER" id="PTHR43273">
    <property type="entry name" value="ANAEROBIC SULFATASE-MATURATING ENZYME HOMOLOG ASLB-RELATED"/>
    <property type="match status" value="1"/>
</dbReference>
<dbReference type="PANTHER" id="PTHR43273:SF8">
    <property type="entry name" value="RADICAL SAM DOMAIN PROTEIN"/>
    <property type="match status" value="1"/>
</dbReference>
<dbReference type="InterPro" id="IPR058240">
    <property type="entry name" value="rSAM_sf"/>
</dbReference>
<accession>A0A0F9CQI0</accession>